<gene>
    <name evidence="1" type="ORF">BGT96224V316_LOCUS4628</name>
</gene>
<dbReference type="AlphaFoldDB" id="A0A9X9MI16"/>
<evidence type="ECO:0000313" key="1">
    <source>
        <dbReference type="EMBL" id="VDB88757.1"/>
    </source>
</evidence>
<protein>
    <submittedName>
        <fullName evidence="1">Bgt-50267</fullName>
    </submittedName>
</protein>
<reference evidence="1 2" key="1">
    <citation type="submission" date="2018-08" db="EMBL/GenBank/DDBJ databases">
        <authorList>
            <person name="Muller C M."/>
        </authorList>
    </citation>
    <scope>NUCLEOTIDE SEQUENCE [LARGE SCALE GENOMIC DNA]</scope>
</reference>
<keyword evidence="2" id="KW-1185">Reference proteome</keyword>
<dbReference type="EMBL" id="LR026990">
    <property type="protein sequence ID" value="VDB88757.1"/>
    <property type="molecule type" value="Genomic_DNA"/>
</dbReference>
<organism evidence="1 2">
    <name type="scientific">Blumeria graminis f. sp. tritici</name>
    <dbReference type="NCBI Taxonomy" id="62690"/>
    <lineage>
        <taxon>Eukaryota</taxon>
        <taxon>Fungi</taxon>
        <taxon>Dikarya</taxon>
        <taxon>Ascomycota</taxon>
        <taxon>Pezizomycotina</taxon>
        <taxon>Leotiomycetes</taxon>
        <taxon>Erysiphales</taxon>
        <taxon>Erysiphaceae</taxon>
        <taxon>Blumeria</taxon>
    </lineage>
</organism>
<evidence type="ECO:0000313" key="2">
    <source>
        <dbReference type="Proteomes" id="UP000324639"/>
    </source>
</evidence>
<name>A0A9X9MI16_BLUGR</name>
<proteinExistence type="predicted"/>
<dbReference type="Proteomes" id="UP000324639">
    <property type="component" value="Chromosome Bgt_-07"/>
</dbReference>
<sequence length="53" mass="5849">MNASLALTFLSNHVHPMHIELAVITPIPPSIANLSYIPKAASTIFICRDFRSK</sequence>
<accession>A0A9X9MI16</accession>